<dbReference type="OrthoDB" id="437222at2759"/>
<name>A0A812NZ46_SYMPI</name>
<feature type="non-terminal residue" evidence="1">
    <location>
        <position position="191"/>
    </location>
</feature>
<accession>A0A812NZ46</accession>
<evidence type="ECO:0000313" key="2">
    <source>
        <dbReference type="Proteomes" id="UP000649617"/>
    </source>
</evidence>
<dbReference type="AlphaFoldDB" id="A0A812NZ46"/>
<dbReference type="Proteomes" id="UP000649617">
    <property type="component" value="Unassembled WGS sequence"/>
</dbReference>
<reference evidence="1" key="1">
    <citation type="submission" date="2021-02" db="EMBL/GenBank/DDBJ databases">
        <authorList>
            <person name="Dougan E. K."/>
            <person name="Rhodes N."/>
            <person name="Thang M."/>
            <person name="Chan C."/>
        </authorList>
    </citation>
    <scope>NUCLEOTIDE SEQUENCE</scope>
</reference>
<protein>
    <submittedName>
        <fullName evidence="1">Uncharacterized protein</fullName>
    </submittedName>
</protein>
<organism evidence="1 2">
    <name type="scientific">Symbiodinium pilosum</name>
    <name type="common">Dinoflagellate</name>
    <dbReference type="NCBI Taxonomy" id="2952"/>
    <lineage>
        <taxon>Eukaryota</taxon>
        <taxon>Sar</taxon>
        <taxon>Alveolata</taxon>
        <taxon>Dinophyceae</taxon>
        <taxon>Suessiales</taxon>
        <taxon>Symbiodiniaceae</taxon>
        <taxon>Symbiodinium</taxon>
    </lineage>
</organism>
<comment type="caution">
    <text evidence="1">The sequence shown here is derived from an EMBL/GenBank/DDBJ whole genome shotgun (WGS) entry which is preliminary data.</text>
</comment>
<evidence type="ECO:0000313" key="1">
    <source>
        <dbReference type="EMBL" id="CAE7310286.1"/>
    </source>
</evidence>
<proteinExistence type="predicted"/>
<dbReference type="EMBL" id="CAJNIZ010011024">
    <property type="protein sequence ID" value="CAE7310286.1"/>
    <property type="molecule type" value="Genomic_DNA"/>
</dbReference>
<sequence>VGACLLGVSRVLDVRYMEKVDALEGFQQIRRLRPASARRSLMLALKEYFLGFINPGKRVANQLLKRKMGLDVLELHALRKVSGVTGWHRQARSILARFMEEKLIWKLVFLYQAHCRWFSFATPSLKASCTQRCMAILAKLHGGWAIAAIFYGSTALAPGDPDCTPPEAFLDKLVRSATIAWVSAVFGSVPI</sequence>
<gene>
    <name evidence="1" type="ORF">SPIL2461_LOCUS7030</name>
</gene>
<keyword evidence="2" id="KW-1185">Reference proteome</keyword>
<feature type="non-terminal residue" evidence="1">
    <location>
        <position position="1"/>
    </location>
</feature>